<gene>
    <name evidence="1" type="ORF">JJB79_16595</name>
</gene>
<organism evidence="1 2">
    <name type="scientific">Pantoea eucrina</name>
    <dbReference type="NCBI Taxonomy" id="472693"/>
    <lineage>
        <taxon>Bacteria</taxon>
        <taxon>Pseudomonadati</taxon>
        <taxon>Pseudomonadota</taxon>
        <taxon>Gammaproteobacteria</taxon>
        <taxon>Enterobacterales</taxon>
        <taxon>Erwiniaceae</taxon>
        <taxon>Pantoea</taxon>
    </lineage>
</organism>
<dbReference type="RefSeq" id="WP_040113238.1">
    <property type="nucleotide sequence ID" value="NZ_JAFCXS010000015.1"/>
</dbReference>
<accession>A0ABS1Z9A0</accession>
<dbReference type="EMBL" id="JAFCXS010000015">
    <property type="protein sequence ID" value="MBM0749010.1"/>
    <property type="molecule type" value="Genomic_DNA"/>
</dbReference>
<reference evidence="1 2" key="1">
    <citation type="submission" date="2021-01" db="EMBL/GenBank/DDBJ databases">
        <title>Complete genome sequence of Pantoea eucrina OB49, a heavy metal tolerant bacterium with PGPR potential isolated from wheat in Algeria.</title>
        <authorList>
            <person name="Lekired A."/>
            <person name="Ouzari I.H."/>
        </authorList>
    </citation>
    <scope>NUCLEOTIDE SEQUENCE [LARGE SCALE GENOMIC DNA]</scope>
    <source>
        <strain evidence="1 2">OB49</strain>
    </source>
</reference>
<evidence type="ECO:0000313" key="1">
    <source>
        <dbReference type="EMBL" id="MBM0749010.1"/>
    </source>
</evidence>
<name>A0ABS1Z9A0_9GAMM</name>
<evidence type="ECO:0000313" key="2">
    <source>
        <dbReference type="Proteomes" id="UP000809137"/>
    </source>
</evidence>
<keyword evidence="2" id="KW-1185">Reference proteome</keyword>
<protein>
    <submittedName>
        <fullName evidence="1">Uncharacterized protein</fullName>
    </submittedName>
</protein>
<sequence>MQNEIDCLMRVDEGGVVLKEGDSQAWLARLEEWLRTPQGSVYGLPGWGNTMQDYKHEPVGSETGHLTEVAIEAALLRKLRIDLPGLGLRAIRCAPENVDTWQITFVTSNGTLAVSMNKS</sequence>
<proteinExistence type="predicted"/>
<dbReference type="Proteomes" id="UP000809137">
    <property type="component" value="Unassembled WGS sequence"/>
</dbReference>
<dbReference type="SUPFAM" id="SSF160719">
    <property type="entry name" value="gpW/gp25-like"/>
    <property type="match status" value="1"/>
</dbReference>
<comment type="caution">
    <text evidence="1">The sequence shown here is derived from an EMBL/GenBank/DDBJ whole genome shotgun (WGS) entry which is preliminary data.</text>
</comment>